<feature type="transmembrane region" description="Helical" evidence="6">
    <location>
        <begin position="465"/>
        <end position="486"/>
    </location>
</feature>
<dbReference type="PANTHER" id="PTHR30619">
    <property type="entry name" value="DNA INTERNALIZATION/COMPETENCE PROTEIN COMEC/REC2"/>
    <property type="match status" value="1"/>
</dbReference>
<accession>A0A3R5YX22</accession>
<feature type="domain" description="DUF4131" evidence="8">
    <location>
        <begin position="25"/>
        <end position="177"/>
    </location>
</feature>
<feature type="transmembrane region" description="Helical" evidence="6">
    <location>
        <begin position="50"/>
        <end position="67"/>
    </location>
</feature>
<name>A0A3R5YX22_ORNRH</name>
<feature type="transmembrane region" description="Helical" evidence="6">
    <location>
        <begin position="435"/>
        <end position="453"/>
    </location>
</feature>
<dbReference type="Pfam" id="PF13567">
    <property type="entry name" value="DUF4131"/>
    <property type="match status" value="1"/>
</dbReference>
<dbReference type="OrthoDB" id="9761531at2"/>
<reference evidence="9 10" key="1">
    <citation type="submission" date="2019-01" db="EMBL/GenBank/DDBJ databases">
        <title>Whole Genome of Ornithobacterium rhinotracheale FARPER-174b.</title>
        <authorList>
            <person name="Tataje-Lavanda L.A."/>
            <person name="Montalvan A."/>
            <person name="Montesinos R."/>
            <person name="Zimic M."/>
            <person name="Fernandez-Sanchez M."/>
            <person name="Fernandez-Diaz M."/>
        </authorList>
    </citation>
    <scope>NUCLEOTIDE SEQUENCE [LARGE SCALE GENOMIC DNA]</scope>
    <source>
        <strain evidence="9 10">FARPER-174b</strain>
    </source>
</reference>
<dbReference type="AlphaFoldDB" id="A0A3R5YX22"/>
<feature type="transmembrane region" description="Helical" evidence="6">
    <location>
        <begin position="6"/>
        <end position="23"/>
    </location>
</feature>
<evidence type="ECO:0000256" key="2">
    <source>
        <dbReference type="ARBA" id="ARBA00022475"/>
    </source>
</evidence>
<evidence type="ECO:0000256" key="5">
    <source>
        <dbReference type="ARBA" id="ARBA00023136"/>
    </source>
</evidence>
<feature type="transmembrane region" description="Helical" evidence="6">
    <location>
        <begin position="342"/>
        <end position="359"/>
    </location>
</feature>
<gene>
    <name evidence="9" type="ORF">EQP59_09435</name>
</gene>
<evidence type="ECO:0000256" key="4">
    <source>
        <dbReference type="ARBA" id="ARBA00022989"/>
    </source>
</evidence>
<evidence type="ECO:0000259" key="7">
    <source>
        <dbReference type="Pfam" id="PF03772"/>
    </source>
</evidence>
<keyword evidence="3 6" id="KW-0812">Transmembrane</keyword>
<feature type="transmembrane region" description="Helical" evidence="6">
    <location>
        <begin position="242"/>
        <end position="263"/>
    </location>
</feature>
<dbReference type="Proteomes" id="UP000287701">
    <property type="component" value="Chromosome"/>
</dbReference>
<dbReference type="Pfam" id="PF03772">
    <property type="entry name" value="Competence"/>
    <property type="match status" value="1"/>
</dbReference>
<evidence type="ECO:0000313" key="9">
    <source>
        <dbReference type="EMBL" id="QAR31545.1"/>
    </source>
</evidence>
<dbReference type="GO" id="GO:0005886">
    <property type="term" value="C:plasma membrane"/>
    <property type="evidence" value="ECO:0007669"/>
    <property type="project" value="UniProtKB-SubCell"/>
</dbReference>
<feature type="transmembrane region" description="Helical" evidence="6">
    <location>
        <begin position="318"/>
        <end position="336"/>
    </location>
</feature>
<evidence type="ECO:0000313" key="10">
    <source>
        <dbReference type="Proteomes" id="UP000287701"/>
    </source>
</evidence>
<sequence length="660" mass="76946">MKYHPFAFWLFFFCLGILAGNFLEIPINWCIVGGAFSLSLLFFFRKQSRYFAYFTFLFCLFLGIYRIQKVNYKPPQNVNNYLKTTLQIKIIESLKPSKKYYKYKAQILPSQSDSLHLAQQSILLYTPKPQGEKFEHQTLWLHGTLSNISPPKNPHTFDYKQYMHRQGVELQLFCDTILLTNNPKKFDLKYQLSLFKSNFKEKLKQLEFSPISRIFIQSLVLGDRNDFDADFRQKLSAAGISHLFAISGLHVGIIYGFLFIIFYPVLFLPYGRNLRIILSITSIWIYTYFVGATPSVVRAAFMLTMFSLSFIFQRRGNFYHILAFTALILLFINPNYLFDVGFQLSYCAVFFIVWATKFFKPLRPEKGKFKIALFDLILVTLAAQLGVLPLSIAYFHQFSWLFLIGNLLFFPTSAILVGFCFSLFFIVSLGITPSFLVKFSNLIFGSFDSILNLSVENEAFLIQNIHWNLGQILTWWGIIFAFAYAIKNRKITHWNILLTLIIIFLSFGYFDVFQAQNKKQFIIFHQQQGNLIAYRAGQNLWVFGADSLSSIYTIQPFATQEEIRKIEHHPFDKDLTINDFKKSHRFIQWGENIILINPQNPKIPTQADFLYFTQGSPELDAKNLNQLFIFDGASKSWQVQKFEAKNKHFTADDGFFMLEE</sequence>
<keyword evidence="5 6" id="KW-0472">Membrane</keyword>
<feature type="transmembrane region" description="Helical" evidence="6">
    <location>
        <begin position="493"/>
        <end position="510"/>
    </location>
</feature>
<feature type="transmembrane region" description="Helical" evidence="6">
    <location>
        <begin position="371"/>
        <end position="394"/>
    </location>
</feature>
<keyword evidence="2" id="KW-1003">Cell membrane</keyword>
<organism evidence="9 10">
    <name type="scientific">Ornithobacterium rhinotracheale</name>
    <dbReference type="NCBI Taxonomy" id="28251"/>
    <lineage>
        <taxon>Bacteria</taxon>
        <taxon>Pseudomonadati</taxon>
        <taxon>Bacteroidota</taxon>
        <taxon>Flavobacteriia</taxon>
        <taxon>Flavobacteriales</taxon>
        <taxon>Weeksellaceae</taxon>
        <taxon>Ornithobacterium</taxon>
    </lineage>
</organism>
<dbReference type="PANTHER" id="PTHR30619:SF1">
    <property type="entry name" value="RECOMBINATION PROTEIN 2"/>
    <property type="match status" value="1"/>
</dbReference>
<dbReference type="NCBIfam" id="TIGR00360">
    <property type="entry name" value="ComEC_N-term"/>
    <property type="match status" value="1"/>
</dbReference>
<evidence type="ECO:0000256" key="1">
    <source>
        <dbReference type="ARBA" id="ARBA00004651"/>
    </source>
</evidence>
<evidence type="ECO:0000256" key="6">
    <source>
        <dbReference type="SAM" id="Phobius"/>
    </source>
</evidence>
<proteinExistence type="predicted"/>
<feature type="transmembrane region" description="Helical" evidence="6">
    <location>
        <begin position="283"/>
        <end position="306"/>
    </location>
</feature>
<dbReference type="RefSeq" id="WP_128501962.1">
    <property type="nucleotide sequence ID" value="NZ_CP035107.1"/>
</dbReference>
<keyword evidence="4 6" id="KW-1133">Transmembrane helix</keyword>
<feature type="domain" description="ComEC/Rec2-related protein" evidence="7">
    <location>
        <begin position="219"/>
        <end position="485"/>
    </location>
</feature>
<dbReference type="EMBL" id="CP035107">
    <property type="protein sequence ID" value="QAR31545.1"/>
    <property type="molecule type" value="Genomic_DNA"/>
</dbReference>
<comment type="subcellular location">
    <subcellularLocation>
        <location evidence="1">Cell membrane</location>
        <topology evidence="1">Multi-pass membrane protein</topology>
    </subcellularLocation>
</comment>
<feature type="transmembrane region" description="Helical" evidence="6">
    <location>
        <begin position="400"/>
        <end position="428"/>
    </location>
</feature>
<protein>
    <submittedName>
        <fullName evidence="9">ComEC family competence protein</fullName>
    </submittedName>
</protein>
<evidence type="ECO:0000256" key="3">
    <source>
        <dbReference type="ARBA" id="ARBA00022692"/>
    </source>
</evidence>
<evidence type="ECO:0000259" key="8">
    <source>
        <dbReference type="Pfam" id="PF13567"/>
    </source>
</evidence>
<dbReference type="InterPro" id="IPR052159">
    <property type="entry name" value="Competence_DNA_uptake"/>
</dbReference>
<dbReference type="InterPro" id="IPR025405">
    <property type="entry name" value="DUF4131"/>
</dbReference>
<dbReference type="InterPro" id="IPR004477">
    <property type="entry name" value="ComEC_N"/>
</dbReference>